<organism evidence="3 4">
    <name type="scientific">Dreissena polymorpha</name>
    <name type="common">Zebra mussel</name>
    <name type="synonym">Mytilus polymorpha</name>
    <dbReference type="NCBI Taxonomy" id="45954"/>
    <lineage>
        <taxon>Eukaryota</taxon>
        <taxon>Metazoa</taxon>
        <taxon>Spiralia</taxon>
        <taxon>Lophotrochozoa</taxon>
        <taxon>Mollusca</taxon>
        <taxon>Bivalvia</taxon>
        <taxon>Autobranchia</taxon>
        <taxon>Heteroconchia</taxon>
        <taxon>Euheterodonta</taxon>
        <taxon>Imparidentia</taxon>
        <taxon>Neoheterodontei</taxon>
        <taxon>Myida</taxon>
        <taxon>Dreissenoidea</taxon>
        <taxon>Dreissenidae</taxon>
        <taxon>Dreissena</taxon>
    </lineage>
</organism>
<protein>
    <submittedName>
        <fullName evidence="3">Uncharacterized protein</fullName>
    </submittedName>
</protein>
<evidence type="ECO:0000313" key="4">
    <source>
        <dbReference type="Proteomes" id="UP000828390"/>
    </source>
</evidence>
<keyword evidence="2" id="KW-1015">Disulfide bond</keyword>
<gene>
    <name evidence="3" type="ORF">DPMN_120789</name>
</gene>
<dbReference type="EMBL" id="JAIWYP010000005">
    <property type="protein sequence ID" value="KAH3819059.1"/>
    <property type="molecule type" value="Genomic_DNA"/>
</dbReference>
<dbReference type="FunFam" id="2.20.100.10:FF:000001">
    <property type="entry name" value="semaphorin-5A isoform X1"/>
    <property type="match status" value="1"/>
</dbReference>
<dbReference type="Proteomes" id="UP000828390">
    <property type="component" value="Unassembled WGS sequence"/>
</dbReference>
<dbReference type="SMART" id="SM00209">
    <property type="entry name" value="TSP1"/>
    <property type="match status" value="1"/>
</dbReference>
<evidence type="ECO:0000256" key="2">
    <source>
        <dbReference type="ARBA" id="ARBA00023157"/>
    </source>
</evidence>
<dbReference type="SUPFAM" id="SSF82895">
    <property type="entry name" value="TSP-1 type 1 repeat"/>
    <property type="match status" value="1"/>
</dbReference>
<reference evidence="3" key="2">
    <citation type="submission" date="2020-11" db="EMBL/GenBank/DDBJ databases">
        <authorList>
            <person name="McCartney M.A."/>
            <person name="Auch B."/>
            <person name="Kono T."/>
            <person name="Mallez S."/>
            <person name="Becker A."/>
            <person name="Gohl D.M."/>
            <person name="Silverstein K.A.T."/>
            <person name="Koren S."/>
            <person name="Bechman K.B."/>
            <person name="Herman A."/>
            <person name="Abrahante J.E."/>
            <person name="Garbe J."/>
        </authorList>
    </citation>
    <scope>NUCLEOTIDE SEQUENCE</scope>
    <source>
        <strain evidence="3">Duluth1</strain>
        <tissue evidence="3">Whole animal</tissue>
    </source>
</reference>
<name>A0A9D4GP87_DREPO</name>
<accession>A0A9D4GP87</accession>
<evidence type="ECO:0000256" key="1">
    <source>
        <dbReference type="ARBA" id="ARBA00022737"/>
    </source>
</evidence>
<keyword evidence="4" id="KW-1185">Reference proteome</keyword>
<comment type="caution">
    <text evidence="3">The sequence shown here is derived from an EMBL/GenBank/DDBJ whole genome shotgun (WGS) entry which is preliminary data.</text>
</comment>
<dbReference type="InterPro" id="IPR052065">
    <property type="entry name" value="Compl_asym_regulator"/>
</dbReference>
<dbReference type="Pfam" id="PF00090">
    <property type="entry name" value="TSP_1"/>
    <property type="match status" value="1"/>
</dbReference>
<dbReference type="Gene3D" id="2.20.100.10">
    <property type="entry name" value="Thrombospondin type-1 (TSP1) repeat"/>
    <property type="match status" value="1"/>
</dbReference>
<dbReference type="PROSITE" id="PS50092">
    <property type="entry name" value="TSP1"/>
    <property type="match status" value="1"/>
</dbReference>
<dbReference type="AlphaFoldDB" id="A0A9D4GP87"/>
<evidence type="ECO:0000313" key="3">
    <source>
        <dbReference type="EMBL" id="KAH3819059.1"/>
    </source>
</evidence>
<dbReference type="PANTHER" id="PTHR22906:SF21">
    <property type="entry name" value="SEMA DOMAIN-CONTAINING PROTEIN"/>
    <property type="match status" value="1"/>
</dbReference>
<keyword evidence="1" id="KW-0677">Repeat</keyword>
<dbReference type="PANTHER" id="PTHR22906">
    <property type="entry name" value="PROPERDIN"/>
    <property type="match status" value="1"/>
</dbReference>
<dbReference type="InterPro" id="IPR036383">
    <property type="entry name" value="TSP1_rpt_sf"/>
</dbReference>
<reference evidence="3" key="1">
    <citation type="journal article" date="2019" name="bioRxiv">
        <title>The Genome of the Zebra Mussel, Dreissena polymorpha: A Resource for Invasive Species Research.</title>
        <authorList>
            <person name="McCartney M.A."/>
            <person name="Auch B."/>
            <person name="Kono T."/>
            <person name="Mallez S."/>
            <person name="Zhang Y."/>
            <person name="Obille A."/>
            <person name="Becker A."/>
            <person name="Abrahante J.E."/>
            <person name="Garbe J."/>
            <person name="Badalamenti J.P."/>
            <person name="Herman A."/>
            <person name="Mangelson H."/>
            <person name="Liachko I."/>
            <person name="Sullivan S."/>
            <person name="Sone E.D."/>
            <person name="Koren S."/>
            <person name="Silverstein K.A.T."/>
            <person name="Beckman K.B."/>
            <person name="Gohl D.M."/>
        </authorList>
    </citation>
    <scope>NUCLEOTIDE SEQUENCE</scope>
    <source>
        <strain evidence="3">Duluth1</strain>
        <tissue evidence="3">Whole animal</tissue>
    </source>
</reference>
<dbReference type="InterPro" id="IPR000884">
    <property type="entry name" value="TSP1_rpt"/>
</dbReference>
<proteinExistence type="predicted"/>
<sequence length="100" mass="10904">MEPWNDVIDTFYSSGIVSWYLVSQSTVDGGFGAWSAWGLCSPPTGNGLKTRTHLCDNPQPLYGGRNCLGNYTEQLPCCDSDCPGIYSAVSHDERTCIVYG</sequence>